<evidence type="ECO:0000313" key="1">
    <source>
        <dbReference type="EMBL" id="PJK28280.1"/>
    </source>
</evidence>
<dbReference type="EMBL" id="PHIG01000047">
    <property type="protein sequence ID" value="PJK28280.1"/>
    <property type="molecule type" value="Genomic_DNA"/>
</dbReference>
<dbReference type="InterPro" id="IPR009922">
    <property type="entry name" value="DUF1457"/>
</dbReference>
<dbReference type="OrthoDB" id="8480244at2"/>
<dbReference type="Pfam" id="PF07310">
    <property type="entry name" value="PAS_5"/>
    <property type="match status" value="1"/>
</dbReference>
<keyword evidence="2" id="KW-1185">Reference proteome</keyword>
<dbReference type="RefSeq" id="WP_109794727.1">
    <property type="nucleotide sequence ID" value="NZ_PHIG01000047.1"/>
</dbReference>
<evidence type="ECO:0000313" key="2">
    <source>
        <dbReference type="Proteomes" id="UP000229498"/>
    </source>
</evidence>
<protein>
    <recommendedName>
        <fullName evidence="3">PAS domain-containing protein</fullName>
    </recommendedName>
</protein>
<comment type="caution">
    <text evidence="1">The sequence shown here is derived from an EMBL/GenBank/DDBJ whole genome shotgun (WGS) entry which is preliminary data.</text>
</comment>
<gene>
    <name evidence="1" type="ORF">CVT23_18070</name>
</gene>
<dbReference type="Proteomes" id="UP000229498">
    <property type="component" value="Unassembled WGS sequence"/>
</dbReference>
<sequence>MLHDPASIQPIRDPDGAICRPLNAAAFGYWNSIRDSRGMPARTDLDPLDIPQLLPSIILLDVLHEPRDFRYRLVGTRWVWHFGRDDTGRLMSDLPHQRAPSRVWDACCAVVAQRRPHLPADIPYVGKQPGYSAIEPLIMPLSRDGFNVNMLFVTVDFTDS</sequence>
<accession>A0A2M9FXV1</accession>
<proteinExistence type="predicted"/>
<reference evidence="1 2" key="1">
    <citation type="submission" date="2017-11" db="EMBL/GenBank/DDBJ databases">
        <title>Draft genome sequence of Rhizobiales bacterium SY3-13.</title>
        <authorList>
            <person name="Sun C."/>
        </authorList>
    </citation>
    <scope>NUCLEOTIDE SEQUENCE [LARGE SCALE GENOMIC DNA]</scope>
    <source>
        <strain evidence="1 2">SY3-13</strain>
    </source>
</reference>
<organism evidence="1 2">
    <name type="scientific">Minwuia thermotolerans</name>
    <dbReference type="NCBI Taxonomy" id="2056226"/>
    <lineage>
        <taxon>Bacteria</taxon>
        <taxon>Pseudomonadati</taxon>
        <taxon>Pseudomonadota</taxon>
        <taxon>Alphaproteobacteria</taxon>
        <taxon>Minwuiales</taxon>
        <taxon>Minwuiaceae</taxon>
        <taxon>Minwuia</taxon>
    </lineage>
</organism>
<dbReference type="AlphaFoldDB" id="A0A2M9FXV1"/>
<name>A0A2M9FXV1_9PROT</name>
<evidence type="ECO:0008006" key="3">
    <source>
        <dbReference type="Google" id="ProtNLM"/>
    </source>
</evidence>